<dbReference type="Pfam" id="PF02779">
    <property type="entry name" value="Transket_pyr"/>
    <property type="match status" value="1"/>
</dbReference>
<dbReference type="InterPro" id="IPR033248">
    <property type="entry name" value="Transketolase_C"/>
</dbReference>
<comment type="caution">
    <text evidence="5">The sequence shown here is derived from an EMBL/GenBank/DDBJ whole genome shotgun (WGS) entry which is preliminary data.</text>
</comment>
<evidence type="ECO:0000256" key="1">
    <source>
        <dbReference type="ARBA" id="ARBA00001964"/>
    </source>
</evidence>
<sequence length="313" mass="33890">MIGNFVDPRKAFGSAVTELAADNQSIVVFSADSGKSSGFGDFAKKYPHRYFECGIMEQGITGMASGMATTGKIPVFCAIAPFVTARPYEMVRNDLGYMRQNVKVVGRNCGITYSDLGSTHQSLDDFGLMNLIPGMVILAPQDPVEIEEATKAMIEYQGPVYMRIGNPKIPVIFERSPFVIGKGQLLREGTDVTLISTGSTTLDAIQAAENLVKQGIAVQHIGMPTVKPLDVELVREAAGKTGKIVTVEEHYVNSGLGSLVTNAVSDMIDVVVKRLGIPEEYGKTSGDYRELVAYYHLDAAGIEESVKEFLYTV</sequence>
<dbReference type="Gene3D" id="3.40.50.920">
    <property type="match status" value="1"/>
</dbReference>
<dbReference type="Proteomes" id="UP000574276">
    <property type="component" value="Unassembled WGS sequence"/>
</dbReference>
<reference evidence="5 6" key="1">
    <citation type="submission" date="2020-07" db="EMBL/GenBank/DDBJ databases">
        <title>Characterization and genome sequencing of isolate MD1, a novel member within the family Lachnospiraceae.</title>
        <authorList>
            <person name="Rettenmaier R."/>
            <person name="Di Bello L."/>
            <person name="Zinser C."/>
            <person name="Scheitz K."/>
            <person name="Liebl W."/>
            <person name="Zverlov V."/>
        </authorList>
    </citation>
    <scope>NUCLEOTIDE SEQUENCE [LARGE SCALE GENOMIC DNA]</scope>
    <source>
        <strain evidence="5 6">MD1</strain>
    </source>
</reference>
<evidence type="ECO:0000256" key="2">
    <source>
        <dbReference type="ARBA" id="ARBA00007131"/>
    </source>
</evidence>
<protein>
    <submittedName>
        <fullName evidence="5">Transketolase</fullName>
    </submittedName>
</protein>
<evidence type="ECO:0000313" key="6">
    <source>
        <dbReference type="Proteomes" id="UP000574276"/>
    </source>
</evidence>
<keyword evidence="6" id="KW-1185">Reference proteome</keyword>
<dbReference type="FunFam" id="3.40.50.970:FF:000129">
    <property type="entry name" value="Transketolase"/>
    <property type="match status" value="1"/>
</dbReference>
<dbReference type="SMART" id="SM00861">
    <property type="entry name" value="Transket_pyr"/>
    <property type="match status" value="1"/>
</dbReference>
<keyword evidence="3" id="KW-0786">Thiamine pyrophosphate</keyword>
<dbReference type="RefSeq" id="WP_228353945.1">
    <property type="nucleotide sequence ID" value="NZ_JACEGA010000001.1"/>
</dbReference>
<name>A0A839K381_9FIRM</name>
<proteinExistence type="inferred from homology"/>
<comment type="similarity">
    <text evidence="2">Belongs to the transketolase family.</text>
</comment>
<dbReference type="AlphaFoldDB" id="A0A839K381"/>
<evidence type="ECO:0000259" key="4">
    <source>
        <dbReference type="SMART" id="SM00861"/>
    </source>
</evidence>
<dbReference type="Gene3D" id="3.40.50.970">
    <property type="match status" value="1"/>
</dbReference>
<feature type="domain" description="Transketolase-like pyrimidine-binding" evidence="4">
    <location>
        <begin position="6"/>
        <end position="171"/>
    </location>
</feature>
<dbReference type="CDD" id="cd07033">
    <property type="entry name" value="TPP_PYR_DXS_TK_like"/>
    <property type="match status" value="1"/>
</dbReference>
<dbReference type="InterPro" id="IPR029061">
    <property type="entry name" value="THDP-binding"/>
</dbReference>
<dbReference type="Pfam" id="PF02780">
    <property type="entry name" value="Transketolase_C"/>
    <property type="match status" value="1"/>
</dbReference>
<evidence type="ECO:0000313" key="5">
    <source>
        <dbReference type="EMBL" id="MBB2184365.1"/>
    </source>
</evidence>
<comment type="cofactor">
    <cofactor evidence="1">
        <name>thiamine diphosphate</name>
        <dbReference type="ChEBI" id="CHEBI:58937"/>
    </cofactor>
</comment>
<evidence type="ECO:0000256" key="3">
    <source>
        <dbReference type="ARBA" id="ARBA00023052"/>
    </source>
</evidence>
<dbReference type="InterPro" id="IPR009014">
    <property type="entry name" value="Transketo_C/PFOR_II"/>
</dbReference>
<dbReference type="EMBL" id="JACEGA010000001">
    <property type="protein sequence ID" value="MBB2184365.1"/>
    <property type="molecule type" value="Genomic_DNA"/>
</dbReference>
<dbReference type="SUPFAM" id="SSF52922">
    <property type="entry name" value="TK C-terminal domain-like"/>
    <property type="match status" value="1"/>
</dbReference>
<dbReference type="InterPro" id="IPR051157">
    <property type="entry name" value="PDH/Transketolase"/>
</dbReference>
<dbReference type="InterPro" id="IPR005475">
    <property type="entry name" value="Transketolase-like_Pyr-bd"/>
</dbReference>
<dbReference type="PANTHER" id="PTHR43825">
    <property type="entry name" value="PYRUVATE DEHYDROGENASE E1 COMPONENT"/>
    <property type="match status" value="1"/>
</dbReference>
<accession>A0A839K381</accession>
<organism evidence="5 6">
    <name type="scientific">Variimorphobacter saccharofermentans</name>
    <dbReference type="NCBI Taxonomy" id="2755051"/>
    <lineage>
        <taxon>Bacteria</taxon>
        <taxon>Bacillati</taxon>
        <taxon>Bacillota</taxon>
        <taxon>Clostridia</taxon>
        <taxon>Lachnospirales</taxon>
        <taxon>Lachnospiraceae</taxon>
        <taxon>Variimorphobacter</taxon>
    </lineage>
</organism>
<dbReference type="PANTHER" id="PTHR43825:SF1">
    <property type="entry name" value="TRANSKETOLASE-LIKE PYRIMIDINE-BINDING DOMAIN-CONTAINING PROTEIN"/>
    <property type="match status" value="1"/>
</dbReference>
<dbReference type="SUPFAM" id="SSF52518">
    <property type="entry name" value="Thiamin diphosphate-binding fold (THDP-binding)"/>
    <property type="match status" value="1"/>
</dbReference>
<gene>
    <name evidence="5" type="ORF">H0486_15905</name>
</gene>